<proteinExistence type="predicted"/>
<evidence type="ECO:0000313" key="2">
    <source>
        <dbReference type="Proteomes" id="UP001549313"/>
    </source>
</evidence>
<protein>
    <submittedName>
        <fullName evidence="1">Uncharacterized protein</fullName>
    </submittedName>
</protein>
<keyword evidence="2" id="KW-1185">Reference proteome</keyword>
<reference evidence="1 2" key="1">
    <citation type="submission" date="2024-06" db="EMBL/GenBank/DDBJ databases">
        <title>Sorghum-associated microbial communities from plants grown in Nebraska, USA.</title>
        <authorList>
            <person name="Schachtman D."/>
        </authorList>
    </citation>
    <scope>NUCLEOTIDE SEQUENCE [LARGE SCALE GENOMIC DNA]</scope>
    <source>
        <strain evidence="1 2">2814</strain>
    </source>
</reference>
<sequence length="232" mass="25128">MRARIDVDADGLAAEIEKELARDVTASVREATNVLKTALRDETWRAFSMSNRLPLAWRGKVYPQGRDSVEAAGYVAVRGSAAKIIETALQATVIRARGGRWLAVPTDAAGKQGLRAGFEGGGGHVNRRGARERVTPAGFERRTGLKLRFVPEKGGRRAFLVVDGAMRNRATGIAAPYRQRGRGSRLYGPAGHTIVVFTLVPQVTTRKRMDLDAIAEEAGATVAGLIVMHRSR</sequence>
<dbReference type="Pfam" id="PF20039">
    <property type="entry name" value="DUF6441"/>
    <property type="match status" value="1"/>
</dbReference>
<comment type="caution">
    <text evidence="1">The sequence shown here is derived from an EMBL/GenBank/DDBJ whole genome shotgun (WGS) entry which is preliminary data.</text>
</comment>
<dbReference type="Proteomes" id="UP001549313">
    <property type="component" value="Unassembled WGS sequence"/>
</dbReference>
<evidence type="ECO:0000313" key="1">
    <source>
        <dbReference type="EMBL" id="MET4683684.1"/>
    </source>
</evidence>
<organism evidence="1 2">
    <name type="scientific">Brevundimonas faecalis</name>
    <dbReference type="NCBI Taxonomy" id="947378"/>
    <lineage>
        <taxon>Bacteria</taxon>
        <taxon>Pseudomonadati</taxon>
        <taxon>Pseudomonadota</taxon>
        <taxon>Alphaproteobacteria</taxon>
        <taxon>Caulobacterales</taxon>
        <taxon>Caulobacteraceae</taxon>
        <taxon>Brevundimonas</taxon>
    </lineage>
</organism>
<dbReference type="RefSeq" id="WP_354088642.1">
    <property type="nucleotide sequence ID" value="NZ_JBEPTF010000002.1"/>
</dbReference>
<dbReference type="InterPro" id="IPR045622">
    <property type="entry name" value="DUF6441"/>
</dbReference>
<dbReference type="EMBL" id="JBEPTF010000002">
    <property type="protein sequence ID" value="MET4683684.1"/>
    <property type="molecule type" value="Genomic_DNA"/>
</dbReference>
<accession>A0ABV2RAT0</accession>
<name>A0ABV2RAT0_9CAUL</name>
<gene>
    <name evidence="1" type="ORF">ABIE19_001614</name>
</gene>